<sequence>MQEDAKPPPAKSLETTTHFVVEIVAGDATHYAVCERILLVGPGTDTGLTPQILNGLFGARPLRALPLPTSGEHGLGAFGGLLARGQSSRGALVSVTINNNSGSDDNIH</sequence>
<dbReference type="EMBL" id="JBDIMF010000008">
    <property type="protein sequence ID" value="MEN2787963.1"/>
    <property type="molecule type" value="Genomic_DNA"/>
</dbReference>
<name>A0ABU9XWM4_9SPHN</name>
<gene>
    <name evidence="1" type="ORF">ABC969_16235</name>
</gene>
<reference evidence="1 2" key="1">
    <citation type="submission" date="2024-05" db="EMBL/GenBank/DDBJ databases">
        <authorList>
            <person name="Liu Q."/>
            <person name="Xin Y.-H."/>
        </authorList>
    </citation>
    <scope>NUCLEOTIDE SEQUENCE [LARGE SCALE GENOMIC DNA]</scope>
    <source>
        <strain evidence="1 2">CGMCC 1.15349</strain>
    </source>
</reference>
<evidence type="ECO:0000313" key="2">
    <source>
        <dbReference type="Proteomes" id="UP001404104"/>
    </source>
</evidence>
<protein>
    <submittedName>
        <fullName evidence="1">Uncharacterized protein</fullName>
    </submittedName>
</protein>
<keyword evidence="2" id="KW-1185">Reference proteome</keyword>
<accession>A0ABU9XWM4</accession>
<dbReference type="RefSeq" id="WP_345866208.1">
    <property type="nucleotide sequence ID" value="NZ_JBDIMF010000008.1"/>
</dbReference>
<dbReference type="Proteomes" id="UP001404104">
    <property type="component" value="Unassembled WGS sequence"/>
</dbReference>
<organism evidence="1 2">
    <name type="scientific">Sphingomonas qilianensis</name>
    <dbReference type="NCBI Taxonomy" id="1736690"/>
    <lineage>
        <taxon>Bacteria</taxon>
        <taxon>Pseudomonadati</taxon>
        <taxon>Pseudomonadota</taxon>
        <taxon>Alphaproteobacteria</taxon>
        <taxon>Sphingomonadales</taxon>
        <taxon>Sphingomonadaceae</taxon>
        <taxon>Sphingomonas</taxon>
    </lineage>
</organism>
<proteinExistence type="predicted"/>
<evidence type="ECO:0000313" key="1">
    <source>
        <dbReference type="EMBL" id="MEN2787963.1"/>
    </source>
</evidence>
<comment type="caution">
    <text evidence="1">The sequence shown here is derived from an EMBL/GenBank/DDBJ whole genome shotgun (WGS) entry which is preliminary data.</text>
</comment>